<dbReference type="PROSITE" id="PS50110">
    <property type="entry name" value="RESPONSE_REGULATORY"/>
    <property type="match status" value="1"/>
</dbReference>
<dbReference type="SUPFAM" id="SSF46785">
    <property type="entry name" value="Winged helix' DNA-binding domain"/>
    <property type="match status" value="1"/>
</dbReference>
<dbReference type="SMART" id="SM00448">
    <property type="entry name" value="REC"/>
    <property type="match status" value="1"/>
</dbReference>
<keyword evidence="5 9" id="KW-0805">Transcription regulation</keyword>
<keyword evidence="4 9" id="KW-0902">Two-component regulatory system</keyword>
<dbReference type="EMBL" id="CP011112">
    <property type="protein sequence ID" value="AKU16934.1"/>
    <property type="molecule type" value="Genomic_DNA"/>
</dbReference>
<keyword evidence="2 9" id="KW-0963">Cytoplasm</keyword>
<keyword evidence="8 9" id="KW-0804">Transcription</keyword>
<evidence type="ECO:0000256" key="10">
    <source>
        <dbReference type="PROSITE-ProRule" id="PRU00169"/>
    </source>
</evidence>
<evidence type="ECO:0000313" key="12">
    <source>
        <dbReference type="EMBL" id="AKU16934.1"/>
    </source>
</evidence>
<dbReference type="SUPFAM" id="SSF52172">
    <property type="entry name" value="CheY-like"/>
    <property type="match status" value="1"/>
</dbReference>
<feature type="modified residue" description="4-aspartylphosphate" evidence="10">
    <location>
        <position position="55"/>
    </location>
</feature>
<keyword evidence="7 9" id="KW-0010">Activator</keyword>
<protein>
    <recommendedName>
        <fullName evidence="9">Transcriptional regulatory protein</fullName>
    </recommendedName>
</protein>
<dbReference type="InterPro" id="IPR024187">
    <property type="entry name" value="Sig_transdc_resp-reg_cit/mal"/>
</dbReference>
<dbReference type="RefSeq" id="WP_052592839.1">
    <property type="nucleotide sequence ID" value="NZ_CP011112.1"/>
</dbReference>
<name>A0A0K1JJM9_9MICO</name>
<evidence type="ECO:0000256" key="9">
    <source>
        <dbReference type="PIRNR" id="PIRNR006171"/>
    </source>
</evidence>
<evidence type="ECO:0000313" key="13">
    <source>
        <dbReference type="Proteomes" id="UP000066480"/>
    </source>
</evidence>
<dbReference type="KEGG" id="lmoi:VV02_15510"/>
<dbReference type="InterPro" id="IPR051271">
    <property type="entry name" value="2C-system_Tx_regulators"/>
</dbReference>
<dbReference type="OrthoDB" id="7187989at2"/>
<evidence type="ECO:0000256" key="1">
    <source>
        <dbReference type="ARBA" id="ARBA00004496"/>
    </source>
</evidence>
<sequence length="223" mass="24153">MTVHVLVVEDEPVAARAHRTFVERMAGFEVVDVAGTFADAVRALGAHQVDLVLLDMQLPDGHGLDLLRQLRATAHPSHVIAVTSARDADVVRQAASQGVVGYLLKPFTAAMLEAKLRQYADFRSALETTASVDQTAVDAVFDAMRPRREVALPKGLSAETLVKVRQLLGGSDQARTASEVADRIGTSRVTARRYLEYLADAGQVDRSTRHGGSGRPHVEYRSS</sequence>
<proteinExistence type="predicted"/>
<dbReference type="GO" id="GO:0005737">
    <property type="term" value="C:cytoplasm"/>
    <property type="evidence" value="ECO:0007669"/>
    <property type="project" value="UniProtKB-SubCell"/>
</dbReference>
<dbReference type="InterPro" id="IPR048714">
    <property type="entry name" value="DpiA-like_HTH"/>
</dbReference>
<dbReference type="GO" id="GO:0003677">
    <property type="term" value="F:DNA binding"/>
    <property type="evidence" value="ECO:0007669"/>
    <property type="project" value="UniProtKB-KW"/>
</dbReference>
<evidence type="ECO:0000256" key="5">
    <source>
        <dbReference type="ARBA" id="ARBA00023015"/>
    </source>
</evidence>
<evidence type="ECO:0000256" key="8">
    <source>
        <dbReference type="ARBA" id="ARBA00023163"/>
    </source>
</evidence>
<dbReference type="PIRSF" id="PIRSF006171">
    <property type="entry name" value="RR_citrat_malat"/>
    <property type="match status" value="1"/>
</dbReference>
<evidence type="ECO:0000256" key="7">
    <source>
        <dbReference type="ARBA" id="ARBA00023159"/>
    </source>
</evidence>
<dbReference type="InterPro" id="IPR001789">
    <property type="entry name" value="Sig_transdc_resp-reg_receiver"/>
</dbReference>
<dbReference type="GO" id="GO:0000156">
    <property type="term" value="F:phosphorelay response regulator activity"/>
    <property type="evidence" value="ECO:0007669"/>
    <property type="project" value="TreeGrafter"/>
</dbReference>
<reference evidence="12 13" key="1">
    <citation type="submission" date="2015-03" db="EMBL/GenBank/DDBJ databases">
        <title>Luteipulveratus halotolerans sp. nov., a novel actinobacterium (Dermacoccaceae) from Sarawak, Malaysia.</title>
        <authorList>
            <person name="Juboi H."/>
            <person name="Basik A."/>
            <person name="Shamsul S.S."/>
            <person name="Arnold P."/>
            <person name="Schmitt E.K."/>
            <person name="Sanglier J.-J."/>
            <person name="Yeo T."/>
        </authorList>
    </citation>
    <scope>NUCLEOTIDE SEQUENCE [LARGE SCALE GENOMIC DNA]</scope>
    <source>
        <strain evidence="12 13">MN07-A0370</strain>
    </source>
</reference>
<gene>
    <name evidence="12" type="ORF">VV02_15510</name>
</gene>
<keyword evidence="13" id="KW-1185">Reference proteome</keyword>
<dbReference type="InterPro" id="IPR011006">
    <property type="entry name" value="CheY-like_superfamily"/>
</dbReference>
<accession>A0A0K1JJM9</accession>
<dbReference type="Pfam" id="PF00072">
    <property type="entry name" value="Response_reg"/>
    <property type="match status" value="1"/>
</dbReference>
<evidence type="ECO:0000256" key="3">
    <source>
        <dbReference type="ARBA" id="ARBA00022553"/>
    </source>
</evidence>
<evidence type="ECO:0000256" key="4">
    <source>
        <dbReference type="ARBA" id="ARBA00023012"/>
    </source>
</evidence>
<evidence type="ECO:0000259" key="11">
    <source>
        <dbReference type="PROSITE" id="PS50110"/>
    </source>
</evidence>
<dbReference type="GO" id="GO:0003700">
    <property type="term" value="F:DNA-binding transcription factor activity"/>
    <property type="evidence" value="ECO:0007669"/>
    <property type="project" value="InterPro"/>
</dbReference>
<dbReference type="InterPro" id="IPR036390">
    <property type="entry name" value="WH_DNA-bd_sf"/>
</dbReference>
<dbReference type="AlphaFoldDB" id="A0A0K1JJM9"/>
<keyword evidence="3 10" id="KW-0597">Phosphoprotein</keyword>
<organism evidence="12 13">
    <name type="scientific">Luteipulveratus mongoliensis</name>
    <dbReference type="NCBI Taxonomy" id="571913"/>
    <lineage>
        <taxon>Bacteria</taxon>
        <taxon>Bacillati</taxon>
        <taxon>Actinomycetota</taxon>
        <taxon>Actinomycetes</taxon>
        <taxon>Micrococcales</taxon>
        <taxon>Dermacoccaceae</taxon>
        <taxon>Luteipulveratus</taxon>
    </lineage>
</organism>
<dbReference type="PANTHER" id="PTHR45526:SF1">
    <property type="entry name" value="TRANSCRIPTIONAL REGULATORY PROTEIN DCUR-RELATED"/>
    <property type="match status" value="1"/>
</dbReference>
<dbReference type="PANTHER" id="PTHR45526">
    <property type="entry name" value="TRANSCRIPTIONAL REGULATORY PROTEIN DPIA"/>
    <property type="match status" value="1"/>
</dbReference>
<evidence type="ECO:0000256" key="2">
    <source>
        <dbReference type="ARBA" id="ARBA00022490"/>
    </source>
</evidence>
<evidence type="ECO:0000256" key="6">
    <source>
        <dbReference type="ARBA" id="ARBA00023125"/>
    </source>
</evidence>
<dbReference type="Proteomes" id="UP000066480">
    <property type="component" value="Chromosome"/>
</dbReference>
<comment type="subcellular location">
    <subcellularLocation>
        <location evidence="1 9">Cytoplasm</location>
    </subcellularLocation>
</comment>
<dbReference type="Pfam" id="PF20714">
    <property type="entry name" value="HTH_64"/>
    <property type="match status" value="1"/>
</dbReference>
<dbReference type="Gene3D" id="3.40.50.2300">
    <property type="match status" value="1"/>
</dbReference>
<keyword evidence="6 9" id="KW-0238">DNA-binding</keyword>
<dbReference type="InterPro" id="IPR036388">
    <property type="entry name" value="WH-like_DNA-bd_sf"/>
</dbReference>
<dbReference type="STRING" id="571913.VV02_15510"/>
<dbReference type="Gene3D" id="1.10.10.10">
    <property type="entry name" value="Winged helix-like DNA-binding domain superfamily/Winged helix DNA-binding domain"/>
    <property type="match status" value="1"/>
</dbReference>
<feature type="domain" description="Response regulatory" evidence="11">
    <location>
        <begin position="4"/>
        <end position="120"/>
    </location>
</feature>